<keyword evidence="2" id="KW-0812">Transmembrane</keyword>
<gene>
    <name evidence="3" type="ORF">CPELLU_LOCUS20084</name>
</gene>
<evidence type="ECO:0000256" key="2">
    <source>
        <dbReference type="SAM" id="Phobius"/>
    </source>
</evidence>
<keyword evidence="4" id="KW-1185">Reference proteome</keyword>
<dbReference type="AlphaFoldDB" id="A0A9N9PKH9"/>
<protein>
    <submittedName>
        <fullName evidence="3">15227_t:CDS:1</fullName>
    </submittedName>
</protein>
<organism evidence="3 4">
    <name type="scientific">Cetraspora pellucida</name>
    <dbReference type="NCBI Taxonomy" id="1433469"/>
    <lineage>
        <taxon>Eukaryota</taxon>
        <taxon>Fungi</taxon>
        <taxon>Fungi incertae sedis</taxon>
        <taxon>Mucoromycota</taxon>
        <taxon>Glomeromycotina</taxon>
        <taxon>Glomeromycetes</taxon>
        <taxon>Diversisporales</taxon>
        <taxon>Gigasporaceae</taxon>
        <taxon>Cetraspora</taxon>
    </lineage>
</organism>
<feature type="non-terminal residue" evidence="3">
    <location>
        <position position="174"/>
    </location>
</feature>
<dbReference type="OrthoDB" id="2370656at2759"/>
<sequence>DPSTACFARDPEGILVRFALLVSQGILVRLALLVVPGRERLSRNPDVMEGCDEQYRKDSEHHMEAALDEGTSKDDRLSTNCQEEMVNKLALKHSDSSSASEKTTSQSSIHLLDQMIPPIIAPGNLEVASKISDQSAQRNYENTMREAIERKEYDERKQHEELKAKKKKPKLKWG</sequence>
<dbReference type="Proteomes" id="UP000789759">
    <property type="component" value="Unassembled WGS sequence"/>
</dbReference>
<feature type="non-terminal residue" evidence="3">
    <location>
        <position position="1"/>
    </location>
</feature>
<feature type="transmembrane region" description="Helical" evidence="2">
    <location>
        <begin position="14"/>
        <end position="35"/>
    </location>
</feature>
<feature type="region of interest" description="Disordered" evidence="1">
    <location>
        <begin position="132"/>
        <end position="174"/>
    </location>
</feature>
<accession>A0A9N9PKH9</accession>
<feature type="compositionally biased region" description="Polar residues" evidence="1">
    <location>
        <begin position="132"/>
        <end position="142"/>
    </location>
</feature>
<keyword evidence="2" id="KW-0472">Membrane</keyword>
<comment type="caution">
    <text evidence="3">The sequence shown here is derived from an EMBL/GenBank/DDBJ whole genome shotgun (WGS) entry which is preliminary data.</text>
</comment>
<proteinExistence type="predicted"/>
<feature type="compositionally biased region" description="Basic residues" evidence="1">
    <location>
        <begin position="164"/>
        <end position="174"/>
    </location>
</feature>
<keyword evidence="2" id="KW-1133">Transmembrane helix</keyword>
<feature type="compositionally biased region" description="Basic and acidic residues" evidence="1">
    <location>
        <begin position="143"/>
        <end position="163"/>
    </location>
</feature>
<evidence type="ECO:0000313" key="3">
    <source>
        <dbReference type="EMBL" id="CAG8825330.1"/>
    </source>
</evidence>
<evidence type="ECO:0000313" key="4">
    <source>
        <dbReference type="Proteomes" id="UP000789759"/>
    </source>
</evidence>
<evidence type="ECO:0000256" key="1">
    <source>
        <dbReference type="SAM" id="MobiDB-lite"/>
    </source>
</evidence>
<name>A0A9N9PKH9_9GLOM</name>
<dbReference type="EMBL" id="CAJVQA010055688">
    <property type="protein sequence ID" value="CAG8825330.1"/>
    <property type="molecule type" value="Genomic_DNA"/>
</dbReference>
<reference evidence="3" key="1">
    <citation type="submission" date="2021-06" db="EMBL/GenBank/DDBJ databases">
        <authorList>
            <person name="Kallberg Y."/>
            <person name="Tangrot J."/>
            <person name="Rosling A."/>
        </authorList>
    </citation>
    <scope>NUCLEOTIDE SEQUENCE</scope>
    <source>
        <strain evidence="3">FL966</strain>
    </source>
</reference>